<comment type="caution">
    <text evidence="1">The sequence shown here is derived from an EMBL/GenBank/DDBJ whole genome shotgun (WGS) entry which is preliminary data.</text>
</comment>
<reference evidence="1" key="1">
    <citation type="submission" date="2021-01" db="EMBL/GenBank/DDBJ databases">
        <title>Whole genome shotgun sequence of Rhizocola hellebori NBRC 109834.</title>
        <authorList>
            <person name="Komaki H."/>
            <person name="Tamura T."/>
        </authorList>
    </citation>
    <scope>NUCLEOTIDE SEQUENCE</scope>
    <source>
        <strain evidence="1">NBRC 109834</strain>
    </source>
</reference>
<dbReference type="GO" id="GO:0016301">
    <property type="term" value="F:kinase activity"/>
    <property type="evidence" value="ECO:0007669"/>
    <property type="project" value="UniProtKB-KW"/>
</dbReference>
<dbReference type="Proteomes" id="UP000612899">
    <property type="component" value="Unassembled WGS sequence"/>
</dbReference>
<keyword evidence="2" id="KW-1185">Reference proteome</keyword>
<dbReference type="SUPFAM" id="SSF52540">
    <property type="entry name" value="P-loop containing nucleoside triphosphate hydrolases"/>
    <property type="match status" value="1"/>
</dbReference>
<organism evidence="1 2">
    <name type="scientific">Rhizocola hellebori</name>
    <dbReference type="NCBI Taxonomy" id="1392758"/>
    <lineage>
        <taxon>Bacteria</taxon>
        <taxon>Bacillati</taxon>
        <taxon>Actinomycetota</taxon>
        <taxon>Actinomycetes</taxon>
        <taxon>Micromonosporales</taxon>
        <taxon>Micromonosporaceae</taxon>
        <taxon>Rhizocola</taxon>
    </lineage>
</organism>
<dbReference type="AlphaFoldDB" id="A0A8J3QE32"/>
<evidence type="ECO:0000313" key="1">
    <source>
        <dbReference type="EMBL" id="GIH09031.1"/>
    </source>
</evidence>
<proteinExistence type="predicted"/>
<dbReference type="InterPro" id="IPR027417">
    <property type="entry name" value="P-loop_NTPase"/>
</dbReference>
<accession>A0A8J3QE32</accession>
<dbReference type="Gene3D" id="3.40.50.300">
    <property type="entry name" value="P-loop containing nucleotide triphosphate hydrolases"/>
    <property type="match status" value="1"/>
</dbReference>
<keyword evidence="1" id="KW-0418">Kinase</keyword>
<dbReference type="EMBL" id="BONY01000059">
    <property type="protein sequence ID" value="GIH09031.1"/>
    <property type="molecule type" value="Genomic_DNA"/>
</dbReference>
<keyword evidence="1" id="KW-0808">Transferase</keyword>
<sequence length="202" mass="22579">MRVAVDGNSAAGKSTLTDELAEAVRAFTDRPVIRVGIDYFKRRADLRTAYPPGSPESYYLDSWDNEAIRDQLLMPLGPGGSRRYREAVMNLPATEAIDGPVHFASDDAILLADGVFLQRPELDSYWDLRIYLAIGFDVVLSRGIARDQEWMGDVAAAEYRYRTKYIPGEQRYVAEVRPDERADLVVDNTDFTAPVLRAGANS</sequence>
<evidence type="ECO:0000313" key="2">
    <source>
        <dbReference type="Proteomes" id="UP000612899"/>
    </source>
</evidence>
<protein>
    <submittedName>
        <fullName evidence="1">Uridine kinase</fullName>
    </submittedName>
</protein>
<name>A0A8J3QE32_9ACTN</name>
<gene>
    <name evidence="1" type="ORF">Rhe02_70980</name>
</gene>